<dbReference type="AlphaFoldDB" id="A0A7X8TNY9"/>
<proteinExistence type="inferred from homology"/>
<dbReference type="RefSeq" id="WP_168835170.1">
    <property type="nucleotide sequence ID" value="NZ_JABAIK010000003.1"/>
</dbReference>
<evidence type="ECO:0000256" key="1">
    <source>
        <dbReference type="ARBA" id="ARBA00008490"/>
    </source>
</evidence>
<dbReference type="PANTHER" id="PTHR38108:SF1">
    <property type="entry name" value="UPF0319 PROTEIN YCCT"/>
    <property type="match status" value="1"/>
</dbReference>
<dbReference type="PANTHER" id="PTHR38108">
    <property type="entry name" value="UPF0319 PROTEIN YCCT"/>
    <property type="match status" value="1"/>
</dbReference>
<evidence type="ECO:0000313" key="5">
    <source>
        <dbReference type="Proteomes" id="UP000535589"/>
    </source>
</evidence>
<keyword evidence="2 3" id="KW-0732">Signal</keyword>
<comment type="similarity">
    <text evidence="1 3">Belongs to the UPF0319 family.</text>
</comment>
<sequence length="223" mass="24200" precursor="true">MNLLKPITCLCALALSGFAAADVKINLPEGVDLLVVNDARAEVTGGLFASESSATLPNGSNQIVFRFEQFFSSKNDSESVISDAIIATFNATDTELDLVVPNFRTVKQAKANMADLDWQLVDTSGQVIAVTQDKLVKKGLQIGRDYVREAADYNRKGGIATLARLAQPYAISPQANVIATTTEQTAPTQSSAMDSTAEEMLHFWYNKADEATRARFKAFVNQQ</sequence>
<dbReference type="HAMAP" id="MF_00789">
    <property type="entry name" value="UPF0319"/>
    <property type="match status" value="1"/>
</dbReference>
<feature type="chain" id="PRO_5031658501" description="UPF0319 protein HGP28_04025" evidence="3">
    <location>
        <begin position="22"/>
        <end position="223"/>
    </location>
</feature>
<dbReference type="EMBL" id="JABAIK010000003">
    <property type="protein sequence ID" value="NLS12060.1"/>
    <property type="molecule type" value="Genomic_DNA"/>
</dbReference>
<dbReference type="Proteomes" id="UP000535589">
    <property type="component" value="Unassembled WGS sequence"/>
</dbReference>
<evidence type="ECO:0000256" key="2">
    <source>
        <dbReference type="ARBA" id="ARBA00022729"/>
    </source>
</evidence>
<reference evidence="4 5" key="1">
    <citation type="submission" date="2020-04" db="EMBL/GenBank/DDBJ databases">
        <title>Vibrio sp. SM6, a novel species isolated from seawater.</title>
        <authorList>
            <person name="Wang X."/>
        </authorList>
    </citation>
    <scope>NUCLEOTIDE SEQUENCE [LARGE SCALE GENOMIC DNA]</scope>
    <source>
        <strain evidence="4 5">SM6</strain>
    </source>
</reference>
<accession>A0A7X8TNY9</accession>
<comment type="caution">
    <text evidence="4">The sequence shown here is derived from an EMBL/GenBank/DDBJ whole genome shotgun (WGS) entry which is preliminary data.</text>
</comment>
<gene>
    <name evidence="4" type="ORF">HGP28_04025</name>
</gene>
<organism evidence="4 5">
    <name type="scientific">Vibrio agarilyticus</name>
    <dbReference type="NCBI Taxonomy" id="2726741"/>
    <lineage>
        <taxon>Bacteria</taxon>
        <taxon>Pseudomonadati</taxon>
        <taxon>Pseudomonadota</taxon>
        <taxon>Gammaproteobacteria</taxon>
        <taxon>Vibrionales</taxon>
        <taxon>Vibrionaceae</taxon>
        <taxon>Vibrio</taxon>
    </lineage>
</organism>
<protein>
    <recommendedName>
        <fullName evidence="3">UPF0319 protein HGP28_04025</fullName>
    </recommendedName>
</protein>
<name>A0A7X8TNY9_9VIBR</name>
<evidence type="ECO:0000256" key="3">
    <source>
        <dbReference type="HAMAP-Rule" id="MF_00789"/>
    </source>
</evidence>
<dbReference type="Pfam" id="PF09829">
    <property type="entry name" value="DUF2057"/>
    <property type="match status" value="1"/>
</dbReference>
<dbReference type="InterPro" id="IPR018635">
    <property type="entry name" value="UPF0319"/>
</dbReference>
<keyword evidence="5" id="KW-1185">Reference proteome</keyword>
<feature type="signal peptide" evidence="3">
    <location>
        <begin position="1"/>
        <end position="21"/>
    </location>
</feature>
<evidence type="ECO:0000313" key="4">
    <source>
        <dbReference type="EMBL" id="NLS12060.1"/>
    </source>
</evidence>